<dbReference type="AlphaFoldDB" id="F4G294"/>
<sequence length="83" mass="9336">MRKLVERGVPVKRASKIVGLSATSYEKRIKEEKLNLLFTDREIMDMIEGLVTRIISGDSVEETSLCILCSKSRKTFGLPGCFI</sequence>
<accession>F4G294</accession>
<evidence type="ECO:0000313" key="1">
    <source>
        <dbReference type="EMBL" id="AEB94942.1"/>
    </source>
</evidence>
<proteinExistence type="predicted"/>
<reference evidence="1 2" key="1">
    <citation type="journal article" date="2011" name="J. Bacteriol.">
        <title>Complete genome sequence of Metallosphaera cuprina, a metal sulfide-oxidizing archaeon from a hot spring.</title>
        <authorList>
            <person name="Liu L.J."/>
            <person name="You X.Y."/>
            <person name="Zheng H."/>
            <person name="Wang S."/>
            <person name="Jiang C.Y."/>
            <person name="Liu S.J."/>
        </authorList>
    </citation>
    <scope>NUCLEOTIDE SEQUENCE [LARGE SCALE GENOMIC DNA]</scope>
    <source>
        <strain evidence="1 2">Ar-4</strain>
    </source>
</reference>
<organism evidence="1 2">
    <name type="scientific">Metallosphaera cuprina (strain Ar-4)</name>
    <dbReference type="NCBI Taxonomy" id="1006006"/>
    <lineage>
        <taxon>Archaea</taxon>
        <taxon>Thermoproteota</taxon>
        <taxon>Thermoprotei</taxon>
        <taxon>Sulfolobales</taxon>
        <taxon>Sulfolobaceae</taxon>
        <taxon>Metallosphaera</taxon>
    </lineage>
</organism>
<dbReference type="eggNOG" id="arCOG00023">
    <property type="taxonomic scope" value="Archaea"/>
</dbReference>
<dbReference type="KEGG" id="mcn:Mcup_0837"/>
<name>F4G294_METCR</name>
<evidence type="ECO:0000313" key="2">
    <source>
        <dbReference type="Proteomes" id="UP000007812"/>
    </source>
</evidence>
<dbReference type="HOGENOM" id="CLU_176005_0_0_2"/>
<dbReference type="Proteomes" id="UP000007812">
    <property type="component" value="Chromosome"/>
</dbReference>
<gene>
    <name evidence="1" type="ordered locus">Mcup_0837</name>
</gene>
<dbReference type="EMBL" id="CP002656">
    <property type="protein sequence ID" value="AEB94942.1"/>
    <property type="molecule type" value="Genomic_DNA"/>
</dbReference>
<keyword evidence="2" id="KW-1185">Reference proteome</keyword>
<dbReference type="PATRIC" id="fig|1006006.8.peg.835"/>
<protein>
    <submittedName>
        <fullName evidence="1">Uncharacterized protein</fullName>
    </submittedName>
</protein>